<evidence type="ECO:0000256" key="1">
    <source>
        <dbReference type="SAM" id="Coils"/>
    </source>
</evidence>
<gene>
    <name evidence="2" type="ORF">Tco_1079530</name>
</gene>
<dbReference type="Proteomes" id="UP001151760">
    <property type="component" value="Unassembled WGS sequence"/>
</dbReference>
<dbReference type="EMBL" id="BQNB010019944">
    <property type="protein sequence ID" value="GJT90685.1"/>
    <property type="molecule type" value="Genomic_DNA"/>
</dbReference>
<feature type="coiled-coil region" evidence="1">
    <location>
        <begin position="115"/>
        <end position="187"/>
    </location>
</feature>
<accession>A0ABQ5HS45</accession>
<keyword evidence="3" id="KW-1185">Reference proteome</keyword>
<comment type="caution">
    <text evidence="2">The sequence shown here is derived from an EMBL/GenBank/DDBJ whole genome shotgun (WGS) entry which is preliminary data.</text>
</comment>
<reference evidence="2" key="1">
    <citation type="journal article" date="2022" name="Int. J. Mol. Sci.">
        <title>Draft Genome of Tanacetum Coccineum: Genomic Comparison of Closely Related Tanacetum-Family Plants.</title>
        <authorList>
            <person name="Yamashiro T."/>
            <person name="Shiraishi A."/>
            <person name="Nakayama K."/>
            <person name="Satake H."/>
        </authorList>
    </citation>
    <scope>NUCLEOTIDE SEQUENCE</scope>
</reference>
<name>A0ABQ5HS45_9ASTR</name>
<evidence type="ECO:0000313" key="2">
    <source>
        <dbReference type="EMBL" id="GJT90685.1"/>
    </source>
</evidence>
<organism evidence="2 3">
    <name type="scientific">Tanacetum coccineum</name>
    <dbReference type="NCBI Taxonomy" id="301880"/>
    <lineage>
        <taxon>Eukaryota</taxon>
        <taxon>Viridiplantae</taxon>
        <taxon>Streptophyta</taxon>
        <taxon>Embryophyta</taxon>
        <taxon>Tracheophyta</taxon>
        <taxon>Spermatophyta</taxon>
        <taxon>Magnoliopsida</taxon>
        <taxon>eudicotyledons</taxon>
        <taxon>Gunneridae</taxon>
        <taxon>Pentapetalae</taxon>
        <taxon>asterids</taxon>
        <taxon>campanulids</taxon>
        <taxon>Asterales</taxon>
        <taxon>Asteraceae</taxon>
        <taxon>Asteroideae</taxon>
        <taxon>Anthemideae</taxon>
        <taxon>Anthemidinae</taxon>
        <taxon>Tanacetum</taxon>
    </lineage>
</organism>
<reference evidence="2" key="2">
    <citation type="submission" date="2022-01" db="EMBL/GenBank/DDBJ databases">
        <authorList>
            <person name="Yamashiro T."/>
            <person name="Shiraishi A."/>
            <person name="Satake H."/>
            <person name="Nakayama K."/>
        </authorList>
    </citation>
    <scope>NUCLEOTIDE SEQUENCE</scope>
</reference>
<proteinExistence type="predicted"/>
<keyword evidence="1" id="KW-0175">Coiled coil</keyword>
<sequence>MDFANLFYRNPYSRRFDEYKQVFDNEVEQLSNEYTLRIGIKGYVLDDVWEKCEQYHRKSIDSWYDDGFKEDELWQCGDEKIDYEREREREKDKACAELEMRCNDALQDLDKNPLVLDMREEIETLQGKVDRLHGEYSRLVLEEKNWVNYEQTLDILHSKVEGLESERERLKKSKTQQLQEIDGLRQDRAAVVAKVMPCVVMKLVRSDEIVLLVTRLAKAALFHGRCSALEEVAALKEPFELEKMPGYCPLFKKEFDQAGDNLAAASYSFLAEVTVDPYAPLEVLLLKKPKSL</sequence>
<evidence type="ECO:0000313" key="3">
    <source>
        <dbReference type="Proteomes" id="UP001151760"/>
    </source>
</evidence>
<protein>
    <submittedName>
        <fullName evidence="2">Uncharacterized protein</fullName>
    </submittedName>
</protein>